<dbReference type="SUPFAM" id="SSF110395">
    <property type="entry name" value="CutC-like"/>
    <property type="match status" value="1"/>
</dbReference>
<evidence type="ECO:0000256" key="2">
    <source>
        <dbReference type="ARBA" id="ARBA00019014"/>
    </source>
</evidence>
<evidence type="ECO:0000256" key="1">
    <source>
        <dbReference type="ARBA" id="ARBA00007768"/>
    </source>
</evidence>
<dbReference type="InterPro" id="IPR036822">
    <property type="entry name" value="CutC-like_dom_sf"/>
</dbReference>
<dbReference type="InterPro" id="IPR005627">
    <property type="entry name" value="CutC-like"/>
</dbReference>
<keyword evidence="4" id="KW-1185">Reference proteome</keyword>
<sequence>MLEVIALNAEDTLAAARGGADRIELVGTMDQDGLSATVKQVQHIREVSDIPIRAMLRDRDGFTPKNVSELASGARDLVDAGVEALVVGWVREGEFDTHTLAEVLHDVPECEITIHRAIDNVADYGAGWKKILQLPQVTSVLTAGSATGVDTGMENLLTQAVDPRIADLMMIGGGLRLEHIDRLKAAGIRKFHVGSPVRGGNFAQPIDVRLVEQWASAIS</sequence>
<name>A0A6H2EKE8_9ACTO</name>
<dbReference type="KEGG" id="arca:HC352_00315"/>
<proteinExistence type="inferred from homology"/>
<dbReference type="Gene3D" id="3.20.20.380">
    <property type="entry name" value="Copper homeostasis (CutC) domain"/>
    <property type="match status" value="1"/>
</dbReference>
<dbReference type="GO" id="GO:0005507">
    <property type="term" value="F:copper ion binding"/>
    <property type="evidence" value="ECO:0007669"/>
    <property type="project" value="TreeGrafter"/>
</dbReference>
<comment type="similarity">
    <text evidence="1">Belongs to the CutC family.</text>
</comment>
<evidence type="ECO:0000313" key="4">
    <source>
        <dbReference type="Proteomes" id="UP000502298"/>
    </source>
</evidence>
<protein>
    <recommendedName>
        <fullName evidence="2">Copper homeostasis protein cutC homolog</fullName>
    </recommendedName>
</protein>
<dbReference type="PANTHER" id="PTHR12598:SF0">
    <property type="entry name" value="COPPER HOMEOSTASIS PROTEIN CUTC HOMOLOG"/>
    <property type="match status" value="1"/>
</dbReference>
<dbReference type="RefSeq" id="WP_168917054.1">
    <property type="nucleotide sequence ID" value="NZ_CP050804.1"/>
</dbReference>
<dbReference type="PANTHER" id="PTHR12598">
    <property type="entry name" value="COPPER HOMEOSTASIS PROTEIN CUTC"/>
    <property type="match status" value="1"/>
</dbReference>
<dbReference type="Proteomes" id="UP000502298">
    <property type="component" value="Chromosome"/>
</dbReference>
<accession>A0A6H2EKE8</accession>
<evidence type="ECO:0000313" key="3">
    <source>
        <dbReference type="EMBL" id="QJC21112.1"/>
    </source>
</evidence>
<organism evidence="3 4">
    <name type="scientific">Arcanobacterium buesumense</name>
    <dbReference type="NCBI Taxonomy" id="2722751"/>
    <lineage>
        <taxon>Bacteria</taxon>
        <taxon>Bacillati</taxon>
        <taxon>Actinomycetota</taxon>
        <taxon>Actinomycetes</taxon>
        <taxon>Actinomycetales</taxon>
        <taxon>Actinomycetaceae</taxon>
        <taxon>Arcanobacterium</taxon>
    </lineage>
</organism>
<dbReference type="EMBL" id="CP050804">
    <property type="protein sequence ID" value="QJC21112.1"/>
    <property type="molecule type" value="Genomic_DNA"/>
</dbReference>
<dbReference type="AlphaFoldDB" id="A0A6H2EKE8"/>
<gene>
    <name evidence="3" type="ORF">HC352_00315</name>
</gene>
<reference evidence="3 4" key="1">
    <citation type="submission" date="2020-03" db="EMBL/GenBank/DDBJ databases">
        <title>Complete genome of Arcanobacterium buesumensis sp. nov. strain 2701.</title>
        <authorList>
            <person name="Borowiak M."/>
            <person name="Alssahen M."/>
            <person name="Laemmler C."/>
            <person name="Malorny B."/>
            <person name="Hassan A."/>
            <person name="Prenger-Berninghoff E."/>
            <person name="Ploetz M."/>
            <person name="Abdulmawjood A."/>
        </authorList>
    </citation>
    <scope>NUCLEOTIDE SEQUENCE [LARGE SCALE GENOMIC DNA]</scope>
    <source>
        <strain evidence="3 4">2701</strain>
    </source>
</reference>
<dbReference type="Pfam" id="PF03932">
    <property type="entry name" value="CutC"/>
    <property type="match status" value="1"/>
</dbReference>